<dbReference type="PANTHER" id="PTHR12124">
    <property type="entry name" value="POLYMYOSITIS/SCLERODERMA AUTOANTIGEN-RELATED"/>
    <property type="match status" value="1"/>
</dbReference>
<dbReference type="SUPFAM" id="SSF53098">
    <property type="entry name" value="Ribonuclease H-like"/>
    <property type="match status" value="1"/>
</dbReference>
<dbReference type="GO" id="GO:0071039">
    <property type="term" value="P:nuclear polyadenylation-dependent CUT catabolic process"/>
    <property type="evidence" value="ECO:0007669"/>
    <property type="project" value="TreeGrafter"/>
</dbReference>
<reference evidence="3" key="1">
    <citation type="submission" date="2013-12" db="EMBL/GenBank/DDBJ databases">
        <authorList>
            <person name="Omoto C.K."/>
            <person name="Sibley D."/>
            <person name="Venepally P."/>
            <person name="Hadjithomas M."/>
            <person name="Karamycheva S."/>
            <person name="Brunk B."/>
            <person name="Roos D."/>
            <person name="Caler E."/>
            <person name="Lorenzi H."/>
        </authorList>
    </citation>
    <scope>NUCLEOTIDE SEQUENCE</scope>
</reference>
<dbReference type="GeneID" id="22916313"/>
<dbReference type="eggNOG" id="KOG2206">
    <property type="taxonomic scope" value="Eukaryota"/>
</dbReference>
<comment type="caution">
    <text evidence="3">The sequence shown here is derived from an EMBL/GenBank/DDBJ whole genome shotgun (WGS) entry which is preliminary data.</text>
</comment>
<organism evidence="3 4">
    <name type="scientific">Gregarina niphandrodes</name>
    <name type="common">Septate eugregarine</name>
    <dbReference type="NCBI Taxonomy" id="110365"/>
    <lineage>
        <taxon>Eukaryota</taxon>
        <taxon>Sar</taxon>
        <taxon>Alveolata</taxon>
        <taxon>Apicomplexa</taxon>
        <taxon>Conoidasida</taxon>
        <taxon>Gregarinasina</taxon>
        <taxon>Eugregarinorida</taxon>
        <taxon>Gregarinidae</taxon>
        <taxon>Gregarina</taxon>
    </lineage>
</organism>
<accession>A0A023AXJ9</accession>
<dbReference type="GO" id="GO:0033890">
    <property type="term" value="F:ribonuclease D activity"/>
    <property type="evidence" value="ECO:0007669"/>
    <property type="project" value="UniProtKB-EC"/>
</dbReference>
<dbReference type="AlphaFoldDB" id="A0A023AXJ9"/>
<dbReference type="GO" id="GO:0071044">
    <property type="term" value="P:histone mRNA catabolic process"/>
    <property type="evidence" value="ECO:0007669"/>
    <property type="project" value="TreeGrafter"/>
</dbReference>
<dbReference type="EMBL" id="AFNH02001500">
    <property type="protein sequence ID" value="EZG43025.1"/>
    <property type="molecule type" value="Genomic_DNA"/>
</dbReference>
<name>A0A023AXJ9_GRENI</name>
<keyword evidence="3" id="KW-0269">Exonuclease</keyword>
<evidence type="ECO:0000259" key="2">
    <source>
        <dbReference type="SMART" id="SM00474"/>
    </source>
</evidence>
<dbReference type="EC" id="3.1.13.5" evidence="3"/>
<dbReference type="RefSeq" id="XP_011133703.1">
    <property type="nucleotide sequence ID" value="XM_011135401.1"/>
</dbReference>
<dbReference type="PANTHER" id="PTHR12124:SF47">
    <property type="entry name" value="EXOSOME COMPONENT 10"/>
    <property type="match status" value="1"/>
</dbReference>
<dbReference type="InterPro" id="IPR012337">
    <property type="entry name" value="RNaseH-like_sf"/>
</dbReference>
<dbReference type="GO" id="GO:0005730">
    <property type="term" value="C:nucleolus"/>
    <property type="evidence" value="ECO:0007669"/>
    <property type="project" value="TreeGrafter"/>
</dbReference>
<sequence>MEAWLRELHEEVGKLEECLQSRVPRGSDYALQWTLNRVVKRKVDALANETMTGVMNQLAKLLECASAEDTACLQTMELNTRRVEYSLKLAQHSGVGLLPSPSSQHRILPLTHIQAASAGASNPSLGAASRRPSSPQRSSGPVIDVEVIDLDVAPEATSKPRHGSTRTCAGRQSLFGMLGRKDVAPVVALPKRRRGPNWRWQFEPRVSEKVHALSSLATAAKAARPGCHRRLVRLARGFANRGTGLADCTEYLTFVRAWYEAVGAEPPPENIYAEELRAVLQLYEGKGDAWGYCLESLAQQTLFTVTSPIPYSTLRTDRSAAAILVDNENSLEEFIDLVLTMPAAVAGTLPAIAMDVEFSQAASFRGQVCLVQISTHSADYLIDPLAIPAHAMAKLNAVTANPGILKVMHGIDHDVVWLQHDFGLYLVNVFDTYHAARALQIPGGYSLMNVILTFCHISLDKATQLSDWRIRPLSERQIMYAREDTHYLLYAFGALRNALLTRA</sequence>
<dbReference type="OrthoDB" id="2250022at2759"/>
<feature type="domain" description="3'-5' exonuclease" evidence="2">
    <location>
        <begin position="322"/>
        <end position="500"/>
    </location>
</feature>
<keyword evidence="4" id="KW-1185">Reference proteome</keyword>
<proteinExistence type="predicted"/>
<keyword evidence="3" id="KW-0540">Nuclease</keyword>
<dbReference type="GO" id="GO:0071051">
    <property type="term" value="P:poly(A)-dependent snoRNA 3'-end processing"/>
    <property type="evidence" value="ECO:0007669"/>
    <property type="project" value="TreeGrafter"/>
</dbReference>
<dbReference type="InterPro" id="IPR036397">
    <property type="entry name" value="RNaseH_sf"/>
</dbReference>
<dbReference type="VEuPathDB" id="CryptoDB:GNI_195320"/>
<protein>
    <submittedName>
        <fullName evidence="3">3'-5' exonuclease</fullName>
        <ecNumber evidence="3">3.1.13.5</ecNumber>
    </submittedName>
</protein>
<dbReference type="InterPro" id="IPR002562">
    <property type="entry name" value="3'-5'_exonuclease_dom"/>
</dbReference>
<dbReference type="GO" id="GO:0071035">
    <property type="term" value="P:nuclear polyadenylation-dependent rRNA catabolic process"/>
    <property type="evidence" value="ECO:0007669"/>
    <property type="project" value="TreeGrafter"/>
</dbReference>
<dbReference type="GO" id="GO:0071040">
    <property type="term" value="P:nuclear polyadenylation-dependent antisense transcript catabolic process"/>
    <property type="evidence" value="ECO:0007669"/>
    <property type="project" value="TreeGrafter"/>
</dbReference>
<feature type="non-terminal residue" evidence="3">
    <location>
        <position position="503"/>
    </location>
</feature>
<dbReference type="Gene3D" id="3.30.420.10">
    <property type="entry name" value="Ribonuclease H-like superfamily/Ribonuclease H"/>
    <property type="match status" value="1"/>
</dbReference>
<dbReference type="GO" id="GO:0003727">
    <property type="term" value="F:single-stranded RNA binding"/>
    <property type="evidence" value="ECO:0007669"/>
    <property type="project" value="TreeGrafter"/>
</dbReference>
<dbReference type="GO" id="GO:0000175">
    <property type="term" value="F:3'-5'-RNA exonuclease activity"/>
    <property type="evidence" value="ECO:0007669"/>
    <property type="project" value="InterPro"/>
</dbReference>
<feature type="region of interest" description="Disordered" evidence="1">
    <location>
        <begin position="119"/>
        <end position="141"/>
    </location>
</feature>
<feature type="compositionally biased region" description="Low complexity" evidence="1">
    <location>
        <begin position="129"/>
        <end position="141"/>
    </location>
</feature>
<dbReference type="GO" id="GO:0071036">
    <property type="term" value="P:nuclear polyadenylation-dependent snoRNA catabolic process"/>
    <property type="evidence" value="ECO:0007669"/>
    <property type="project" value="TreeGrafter"/>
</dbReference>
<evidence type="ECO:0000256" key="1">
    <source>
        <dbReference type="SAM" id="MobiDB-lite"/>
    </source>
</evidence>
<dbReference type="GO" id="GO:0000467">
    <property type="term" value="P:exonucleolytic trimming to generate mature 3'-end of 5.8S rRNA from tricistronic rRNA transcript (SSU-rRNA, 5.8S rRNA, LSU-rRNA)"/>
    <property type="evidence" value="ECO:0007669"/>
    <property type="project" value="InterPro"/>
</dbReference>
<evidence type="ECO:0000313" key="3">
    <source>
        <dbReference type="EMBL" id="EZG43025.1"/>
    </source>
</evidence>
<evidence type="ECO:0000313" key="4">
    <source>
        <dbReference type="Proteomes" id="UP000019763"/>
    </source>
</evidence>
<dbReference type="InterPro" id="IPR045092">
    <property type="entry name" value="Rrp6-like"/>
</dbReference>
<dbReference type="Proteomes" id="UP000019763">
    <property type="component" value="Unassembled WGS sequence"/>
</dbReference>
<dbReference type="Pfam" id="PF01612">
    <property type="entry name" value="DNA_pol_A_exo1"/>
    <property type="match status" value="1"/>
</dbReference>
<keyword evidence="3" id="KW-0378">Hydrolase</keyword>
<dbReference type="SMART" id="SM00474">
    <property type="entry name" value="35EXOc"/>
    <property type="match status" value="1"/>
</dbReference>
<gene>
    <name evidence="3" type="ORF">GNI_195320</name>
</gene>
<dbReference type="GO" id="GO:0071038">
    <property type="term" value="P:TRAMP-dependent tRNA surveillance pathway"/>
    <property type="evidence" value="ECO:0007669"/>
    <property type="project" value="TreeGrafter"/>
</dbReference>
<dbReference type="GO" id="GO:0071037">
    <property type="term" value="P:nuclear polyadenylation-dependent snRNA catabolic process"/>
    <property type="evidence" value="ECO:0007669"/>
    <property type="project" value="TreeGrafter"/>
</dbReference>
<dbReference type="GO" id="GO:0000176">
    <property type="term" value="C:nuclear exosome (RNase complex)"/>
    <property type="evidence" value="ECO:0007669"/>
    <property type="project" value="TreeGrafter"/>
</dbReference>